<dbReference type="Gene3D" id="3.40.50.200">
    <property type="entry name" value="Peptidase S8/S53 domain"/>
    <property type="match status" value="1"/>
</dbReference>
<evidence type="ECO:0000256" key="1">
    <source>
        <dbReference type="ARBA" id="ARBA00011073"/>
    </source>
</evidence>
<dbReference type="PROSITE" id="PS00136">
    <property type="entry name" value="SUBTILASE_ASP"/>
    <property type="match status" value="1"/>
</dbReference>
<evidence type="ECO:0000256" key="6">
    <source>
        <dbReference type="RuleBase" id="RU003355"/>
    </source>
</evidence>
<feature type="active site" description="Charge relay system" evidence="5">
    <location>
        <position position="179"/>
    </location>
</feature>
<dbReference type="InterPro" id="IPR036852">
    <property type="entry name" value="Peptidase_S8/S53_dom_sf"/>
</dbReference>
<dbReference type="CDD" id="cd07487">
    <property type="entry name" value="Peptidases_S8_1"/>
    <property type="match status" value="1"/>
</dbReference>
<comment type="caution">
    <text evidence="9">The sequence shown here is derived from an EMBL/GenBank/DDBJ whole genome shotgun (WGS) entry which is preliminary data.</text>
</comment>
<feature type="compositionally biased region" description="Low complexity" evidence="7">
    <location>
        <begin position="886"/>
        <end position="897"/>
    </location>
</feature>
<dbReference type="InterPro" id="IPR022398">
    <property type="entry name" value="Peptidase_S8_His-AS"/>
</dbReference>
<dbReference type="RefSeq" id="WP_393169640.1">
    <property type="nucleotide sequence ID" value="NZ_JBICRM010000016.1"/>
</dbReference>
<dbReference type="SUPFAM" id="SSF52743">
    <property type="entry name" value="Subtilisin-like"/>
    <property type="match status" value="1"/>
</dbReference>
<evidence type="ECO:0000256" key="3">
    <source>
        <dbReference type="ARBA" id="ARBA00022801"/>
    </source>
</evidence>
<dbReference type="PROSITE" id="PS51892">
    <property type="entry name" value="SUBTILASE"/>
    <property type="match status" value="1"/>
</dbReference>
<dbReference type="PROSITE" id="PS00137">
    <property type="entry name" value="SUBTILASE_HIS"/>
    <property type="match status" value="1"/>
</dbReference>
<name>A0ABW7AGZ1_9ACTN</name>
<feature type="region of interest" description="Disordered" evidence="7">
    <location>
        <begin position="1"/>
        <end position="21"/>
    </location>
</feature>
<dbReference type="InterPro" id="IPR000209">
    <property type="entry name" value="Peptidase_S8/S53_dom"/>
</dbReference>
<keyword evidence="10" id="KW-1185">Reference proteome</keyword>
<dbReference type="PANTHER" id="PTHR43806">
    <property type="entry name" value="PEPTIDASE S8"/>
    <property type="match status" value="1"/>
</dbReference>
<dbReference type="EMBL" id="JBICRM010000016">
    <property type="protein sequence ID" value="MFG1706621.1"/>
    <property type="molecule type" value="Genomic_DNA"/>
</dbReference>
<dbReference type="InterPro" id="IPR013783">
    <property type="entry name" value="Ig-like_fold"/>
</dbReference>
<accession>A0ABW7AGZ1</accession>
<proteinExistence type="inferred from homology"/>
<protein>
    <submittedName>
        <fullName evidence="9">S8 family peptidase</fullName>
        <ecNumber evidence="9">3.4.-.-</ecNumber>
    </submittedName>
</protein>
<dbReference type="PROSITE" id="PS00138">
    <property type="entry name" value="SUBTILASE_SER"/>
    <property type="match status" value="1"/>
</dbReference>
<evidence type="ECO:0000313" key="9">
    <source>
        <dbReference type="EMBL" id="MFG1706621.1"/>
    </source>
</evidence>
<dbReference type="InterPro" id="IPR050131">
    <property type="entry name" value="Peptidase_S8_subtilisin-like"/>
</dbReference>
<evidence type="ECO:0000259" key="8">
    <source>
        <dbReference type="Pfam" id="PF00082"/>
    </source>
</evidence>
<evidence type="ECO:0000256" key="2">
    <source>
        <dbReference type="ARBA" id="ARBA00022670"/>
    </source>
</evidence>
<sequence length="1060" mass="111116">MITGDQVLVDSRGEVSSVEPGQGRRDVTFWTLRTNGHVRVLPSDAAPLVASGKLDERLFDITALLGFGYDDAHRDDLPLIITYTGAGTRAARPTVKAARPLPAIGGEAVQARKKDEVSALWATMTQGATTTRAFAGGIHKVWLDGKAKAVLDQSVKQIGAPAGWAAGYTGAGVKVAVLDTGVDQTHADLADREVGERNFTDSPDNVDRVGHGTHVASIVSGSGAKSGGKYVGVAPGARILDGKVLNDEGSGLESWIINGMSWAVDQGAKVVNLSLGAPDSAEIDPLEEAVNTLSAQHGTLFVVAAGNTAGAGTINSPGSADAALTVGAVDRDDTIAPFSSSGPRVQDNAVKPDLTAPGVGIVAAKAAEGTIGTPAGDGYVALNGTSMATPHVAGAAAILAQQHPDWPGDRLKALLAGSAKPNAAVTPFQQGAGRVDVAAATTLDVVAQPTTLDFGIHAWPHDDDQPVTKTVTYRNNGASEVTLNLAADIRAQSGDVAPAGMLKVEPNAVTVPAGGEAAVSVTADPRAGSADGIFSGTLIATSSESSVRTTLMVTREAATYELTLKYSDRAGNAPSQANTIVDGLDDGEWRFARPEDGVATLRLPAGRYFIATDIDTPRSTGGRDATKLLYPELSLDGEMTIALDARQAEQVQITPPDADATFDGTIINYERVAGKGTIKSAGWTDDLSGVYVGHLGPKVSTGSLDAQINAAWSRTDNKGRHSRYHLAWSRTGTFFTGLTRRVSKHELARVQVDYGARQPGTTGSPAVWAYSPNGYWGITATGQERPLPYSVTEYVNTDDVRWQWGITELNPEGGYQALVNTEPRTYRPGRDYHERLNSGIYGPAIAEPAGYGLNRDVTTYGLTRKGDTITLNASLFGDGAGNIAETWPTPAGTTTLTRDGKTVGELPTPGAGTFTVPTEKGTYRLTTEGTRPDATSTSTKVSAAWTFTSSRPTNADEMRLPLPVIQFSPPPDTATGSAAIQISVRHLPDDGYGRLHELRAEMSFDDGKTWANAPIHGGHIIPPRHPANPGAISLRAMAEDDRGNTVEQTIIRAYDMGKQP</sequence>
<keyword evidence="4 5" id="KW-0720">Serine protease</keyword>
<dbReference type="PANTHER" id="PTHR43806:SF11">
    <property type="entry name" value="CEREVISIN-RELATED"/>
    <property type="match status" value="1"/>
</dbReference>
<dbReference type="Gene3D" id="2.60.40.10">
    <property type="entry name" value="Immunoglobulins"/>
    <property type="match status" value="1"/>
</dbReference>
<dbReference type="EC" id="3.4.-.-" evidence="9"/>
<dbReference type="InterPro" id="IPR015500">
    <property type="entry name" value="Peptidase_S8_subtilisin-rel"/>
</dbReference>
<dbReference type="InterPro" id="IPR023827">
    <property type="entry name" value="Peptidase_S8_Asp-AS"/>
</dbReference>
<feature type="active site" description="Charge relay system" evidence="5">
    <location>
        <position position="211"/>
    </location>
</feature>
<evidence type="ECO:0000256" key="7">
    <source>
        <dbReference type="SAM" id="MobiDB-lite"/>
    </source>
</evidence>
<keyword evidence="2 5" id="KW-0645">Protease</keyword>
<dbReference type="Proteomes" id="UP001603978">
    <property type="component" value="Unassembled WGS sequence"/>
</dbReference>
<feature type="domain" description="Peptidase S8/S53" evidence="8">
    <location>
        <begin position="170"/>
        <end position="433"/>
    </location>
</feature>
<dbReference type="Pfam" id="PF00082">
    <property type="entry name" value="Peptidase_S8"/>
    <property type="match status" value="1"/>
</dbReference>
<comment type="similarity">
    <text evidence="1 5 6">Belongs to the peptidase S8 family.</text>
</comment>
<feature type="region of interest" description="Disordered" evidence="7">
    <location>
        <begin position="886"/>
        <end position="917"/>
    </location>
</feature>
<feature type="active site" description="Charge relay system" evidence="5">
    <location>
        <position position="386"/>
    </location>
</feature>
<dbReference type="GO" id="GO:0016787">
    <property type="term" value="F:hydrolase activity"/>
    <property type="evidence" value="ECO:0007669"/>
    <property type="project" value="UniProtKB-KW"/>
</dbReference>
<organism evidence="9 10">
    <name type="scientific">Nonomuraea marmarensis</name>
    <dbReference type="NCBI Taxonomy" id="3351344"/>
    <lineage>
        <taxon>Bacteria</taxon>
        <taxon>Bacillati</taxon>
        <taxon>Actinomycetota</taxon>
        <taxon>Actinomycetes</taxon>
        <taxon>Streptosporangiales</taxon>
        <taxon>Streptosporangiaceae</taxon>
        <taxon>Nonomuraea</taxon>
    </lineage>
</organism>
<evidence type="ECO:0000256" key="5">
    <source>
        <dbReference type="PROSITE-ProRule" id="PRU01240"/>
    </source>
</evidence>
<dbReference type="InterPro" id="IPR023828">
    <property type="entry name" value="Peptidase_S8_Ser-AS"/>
</dbReference>
<evidence type="ECO:0000256" key="4">
    <source>
        <dbReference type="ARBA" id="ARBA00022825"/>
    </source>
</evidence>
<evidence type="ECO:0000313" key="10">
    <source>
        <dbReference type="Proteomes" id="UP001603978"/>
    </source>
</evidence>
<gene>
    <name evidence="9" type="ORF">ACFLIM_25840</name>
</gene>
<reference evidence="9 10" key="1">
    <citation type="submission" date="2024-10" db="EMBL/GenBank/DDBJ databases">
        <authorList>
            <person name="Topkara A.R."/>
            <person name="Saygin H."/>
        </authorList>
    </citation>
    <scope>NUCLEOTIDE SEQUENCE [LARGE SCALE GENOMIC DNA]</scope>
    <source>
        <strain evidence="9 10">M3C6</strain>
    </source>
</reference>
<dbReference type="PRINTS" id="PR00723">
    <property type="entry name" value="SUBTILISIN"/>
</dbReference>
<keyword evidence="3 5" id="KW-0378">Hydrolase</keyword>